<gene>
    <name evidence="1" type="ORF">K466DRAFT_458109</name>
</gene>
<evidence type="ECO:0000313" key="2">
    <source>
        <dbReference type="Proteomes" id="UP000308197"/>
    </source>
</evidence>
<dbReference type="EMBL" id="ML211009">
    <property type="protein sequence ID" value="TFK91924.1"/>
    <property type="molecule type" value="Genomic_DNA"/>
</dbReference>
<sequence>MPNPNGVNGYHNGEVPSDDVLREELLQYAKERLPLKRRLERLEAEPLKYYISFTKLKELNKKFNIPTSRKPPPLPLATALVCDKISGDIQKRNGPDEILKMIASEGQYILPR</sequence>
<dbReference type="Proteomes" id="UP000308197">
    <property type="component" value="Unassembled WGS sequence"/>
</dbReference>
<accession>A0A5C3PQ59</accession>
<feature type="non-terminal residue" evidence="1">
    <location>
        <position position="112"/>
    </location>
</feature>
<organism evidence="1 2">
    <name type="scientific">Polyporus arcularius HHB13444</name>
    <dbReference type="NCBI Taxonomy" id="1314778"/>
    <lineage>
        <taxon>Eukaryota</taxon>
        <taxon>Fungi</taxon>
        <taxon>Dikarya</taxon>
        <taxon>Basidiomycota</taxon>
        <taxon>Agaricomycotina</taxon>
        <taxon>Agaricomycetes</taxon>
        <taxon>Polyporales</taxon>
        <taxon>Polyporaceae</taxon>
        <taxon>Polyporus</taxon>
    </lineage>
</organism>
<name>A0A5C3PQ59_9APHY</name>
<dbReference type="AlphaFoldDB" id="A0A5C3PQ59"/>
<dbReference type="InParanoid" id="A0A5C3PQ59"/>
<dbReference type="STRING" id="1314778.A0A5C3PQ59"/>
<proteinExistence type="predicted"/>
<keyword evidence="2" id="KW-1185">Reference proteome</keyword>
<protein>
    <submittedName>
        <fullName evidence="1">Uncharacterized protein</fullName>
    </submittedName>
</protein>
<evidence type="ECO:0000313" key="1">
    <source>
        <dbReference type="EMBL" id="TFK91924.1"/>
    </source>
</evidence>
<reference evidence="1 2" key="1">
    <citation type="journal article" date="2019" name="Nat. Ecol. Evol.">
        <title>Megaphylogeny resolves global patterns of mushroom evolution.</title>
        <authorList>
            <person name="Varga T."/>
            <person name="Krizsan K."/>
            <person name="Foldi C."/>
            <person name="Dima B."/>
            <person name="Sanchez-Garcia M."/>
            <person name="Sanchez-Ramirez S."/>
            <person name="Szollosi G.J."/>
            <person name="Szarkandi J.G."/>
            <person name="Papp V."/>
            <person name="Albert L."/>
            <person name="Andreopoulos W."/>
            <person name="Angelini C."/>
            <person name="Antonin V."/>
            <person name="Barry K.W."/>
            <person name="Bougher N.L."/>
            <person name="Buchanan P."/>
            <person name="Buyck B."/>
            <person name="Bense V."/>
            <person name="Catcheside P."/>
            <person name="Chovatia M."/>
            <person name="Cooper J."/>
            <person name="Damon W."/>
            <person name="Desjardin D."/>
            <person name="Finy P."/>
            <person name="Geml J."/>
            <person name="Haridas S."/>
            <person name="Hughes K."/>
            <person name="Justo A."/>
            <person name="Karasinski D."/>
            <person name="Kautmanova I."/>
            <person name="Kiss B."/>
            <person name="Kocsube S."/>
            <person name="Kotiranta H."/>
            <person name="LaButti K.M."/>
            <person name="Lechner B.E."/>
            <person name="Liimatainen K."/>
            <person name="Lipzen A."/>
            <person name="Lukacs Z."/>
            <person name="Mihaltcheva S."/>
            <person name="Morgado L.N."/>
            <person name="Niskanen T."/>
            <person name="Noordeloos M.E."/>
            <person name="Ohm R.A."/>
            <person name="Ortiz-Santana B."/>
            <person name="Ovrebo C."/>
            <person name="Racz N."/>
            <person name="Riley R."/>
            <person name="Savchenko A."/>
            <person name="Shiryaev A."/>
            <person name="Soop K."/>
            <person name="Spirin V."/>
            <person name="Szebenyi C."/>
            <person name="Tomsovsky M."/>
            <person name="Tulloss R.E."/>
            <person name="Uehling J."/>
            <person name="Grigoriev I.V."/>
            <person name="Vagvolgyi C."/>
            <person name="Papp T."/>
            <person name="Martin F.M."/>
            <person name="Miettinen O."/>
            <person name="Hibbett D.S."/>
            <person name="Nagy L.G."/>
        </authorList>
    </citation>
    <scope>NUCLEOTIDE SEQUENCE [LARGE SCALE GENOMIC DNA]</scope>
    <source>
        <strain evidence="1 2">HHB13444</strain>
    </source>
</reference>